<feature type="chain" id="PRO_5035470534" evidence="9">
    <location>
        <begin position="20"/>
        <end position="91"/>
    </location>
</feature>
<evidence type="ECO:0000256" key="8">
    <source>
        <dbReference type="ARBA" id="ARBA00023157"/>
    </source>
</evidence>
<evidence type="ECO:0000256" key="1">
    <source>
        <dbReference type="ARBA" id="ARBA00004479"/>
    </source>
</evidence>
<evidence type="ECO:0000259" key="10">
    <source>
        <dbReference type="SMART" id="SM00013"/>
    </source>
</evidence>
<keyword evidence="4 9" id="KW-0732">Signal</keyword>
<evidence type="ECO:0000313" key="12">
    <source>
        <dbReference type="Proteomes" id="UP000838412"/>
    </source>
</evidence>
<reference evidence="11" key="1">
    <citation type="submission" date="2022-01" db="EMBL/GenBank/DDBJ databases">
        <authorList>
            <person name="Braso-Vives M."/>
        </authorList>
    </citation>
    <scope>NUCLEOTIDE SEQUENCE</scope>
</reference>
<dbReference type="Proteomes" id="UP000838412">
    <property type="component" value="Chromosome 17"/>
</dbReference>
<keyword evidence="3" id="KW-0812">Transmembrane</keyword>
<keyword evidence="12" id="KW-1185">Reference proteome</keyword>
<dbReference type="Pfam" id="PF01462">
    <property type="entry name" value="LRRNT"/>
    <property type="match status" value="1"/>
</dbReference>
<feature type="domain" description="LRRNT" evidence="10">
    <location>
        <begin position="25"/>
        <end position="60"/>
    </location>
</feature>
<accession>A0A8J9ZA92</accession>
<keyword evidence="6" id="KW-1133">Transmembrane helix</keyword>
<dbReference type="PANTHER" id="PTHR22650:SF6">
    <property type="entry name" value="PLATELET GLYCOPROTEIN IX"/>
    <property type="match status" value="1"/>
</dbReference>
<dbReference type="SMART" id="SM00013">
    <property type="entry name" value="LRRNT"/>
    <property type="match status" value="1"/>
</dbReference>
<protein>
    <submittedName>
        <fullName evidence="11">SLIT1 protein</fullName>
    </submittedName>
</protein>
<evidence type="ECO:0000256" key="3">
    <source>
        <dbReference type="ARBA" id="ARBA00022692"/>
    </source>
</evidence>
<gene>
    <name evidence="11" type="primary">SLIT1</name>
    <name evidence="11" type="ORF">BLAG_LOCUS10657</name>
</gene>
<keyword evidence="7" id="KW-0472">Membrane</keyword>
<evidence type="ECO:0000256" key="2">
    <source>
        <dbReference type="ARBA" id="ARBA00022614"/>
    </source>
</evidence>
<dbReference type="AlphaFoldDB" id="A0A8J9ZA92"/>
<evidence type="ECO:0000256" key="7">
    <source>
        <dbReference type="ARBA" id="ARBA00023136"/>
    </source>
</evidence>
<keyword evidence="5" id="KW-0130">Cell adhesion</keyword>
<keyword evidence="2" id="KW-0433">Leucine-rich repeat</keyword>
<comment type="subcellular location">
    <subcellularLocation>
        <location evidence="1">Membrane</location>
        <topology evidence="1">Single-pass type I membrane protein</topology>
    </subcellularLocation>
</comment>
<sequence>MKGLGLVLILSSLAVYSSSSQNATDCPPCTCTLDVGGTDVDCSGRGLTELPTNLPNDTVYLAFKYNNLTTLNLDELCKLRLLKFFSLLQIP</sequence>
<proteinExistence type="predicted"/>
<evidence type="ECO:0000256" key="5">
    <source>
        <dbReference type="ARBA" id="ARBA00022889"/>
    </source>
</evidence>
<organism evidence="11 12">
    <name type="scientific">Branchiostoma lanceolatum</name>
    <name type="common">Common lancelet</name>
    <name type="synonym">Amphioxus lanceolatum</name>
    <dbReference type="NCBI Taxonomy" id="7740"/>
    <lineage>
        <taxon>Eukaryota</taxon>
        <taxon>Metazoa</taxon>
        <taxon>Chordata</taxon>
        <taxon>Cephalochordata</taxon>
        <taxon>Leptocardii</taxon>
        <taxon>Amphioxiformes</taxon>
        <taxon>Branchiostomatidae</taxon>
        <taxon>Branchiostoma</taxon>
    </lineage>
</organism>
<evidence type="ECO:0000256" key="4">
    <source>
        <dbReference type="ARBA" id="ARBA00022729"/>
    </source>
</evidence>
<dbReference type="Gene3D" id="3.80.10.10">
    <property type="entry name" value="Ribonuclease Inhibitor"/>
    <property type="match status" value="1"/>
</dbReference>
<dbReference type="SUPFAM" id="SSF52058">
    <property type="entry name" value="L domain-like"/>
    <property type="match status" value="1"/>
</dbReference>
<dbReference type="PANTHER" id="PTHR22650">
    <property type="entry name" value="GLYCOPROTEIN IB BETA"/>
    <property type="match status" value="1"/>
</dbReference>
<dbReference type="GO" id="GO:0016020">
    <property type="term" value="C:membrane"/>
    <property type="evidence" value="ECO:0007669"/>
    <property type="project" value="UniProtKB-SubCell"/>
</dbReference>
<keyword evidence="8" id="KW-1015">Disulfide bond</keyword>
<dbReference type="InterPro" id="IPR052313">
    <property type="entry name" value="GPIb-IX-V_Complex"/>
</dbReference>
<name>A0A8J9ZA92_BRALA</name>
<evidence type="ECO:0000256" key="6">
    <source>
        <dbReference type="ARBA" id="ARBA00022989"/>
    </source>
</evidence>
<evidence type="ECO:0000256" key="9">
    <source>
        <dbReference type="SAM" id="SignalP"/>
    </source>
</evidence>
<evidence type="ECO:0000313" key="11">
    <source>
        <dbReference type="EMBL" id="CAH1249619.1"/>
    </source>
</evidence>
<dbReference type="InterPro" id="IPR000372">
    <property type="entry name" value="LRRNT"/>
</dbReference>
<feature type="signal peptide" evidence="9">
    <location>
        <begin position="1"/>
        <end position="19"/>
    </location>
</feature>
<dbReference type="EMBL" id="OV696702">
    <property type="protein sequence ID" value="CAH1249619.1"/>
    <property type="molecule type" value="Genomic_DNA"/>
</dbReference>
<dbReference type="OrthoDB" id="1600340at2759"/>
<dbReference type="InterPro" id="IPR032675">
    <property type="entry name" value="LRR_dom_sf"/>
</dbReference>